<proteinExistence type="predicted"/>
<feature type="chain" id="PRO_5045651586" description="OstA family protein" evidence="1">
    <location>
        <begin position="21"/>
        <end position="337"/>
    </location>
</feature>
<keyword evidence="1" id="KW-0732">Signal</keyword>
<feature type="signal peptide" evidence="1">
    <location>
        <begin position="1"/>
        <end position="20"/>
    </location>
</feature>
<evidence type="ECO:0008006" key="4">
    <source>
        <dbReference type="Google" id="ProtNLM"/>
    </source>
</evidence>
<protein>
    <recommendedName>
        <fullName evidence="4">OstA family protein</fullName>
    </recommendedName>
</protein>
<evidence type="ECO:0000313" key="3">
    <source>
        <dbReference type="Proteomes" id="UP001589733"/>
    </source>
</evidence>
<organism evidence="2 3">
    <name type="scientific">Deinococcus oregonensis</name>
    <dbReference type="NCBI Taxonomy" id="1805970"/>
    <lineage>
        <taxon>Bacteria</taxon>
        <taxon>Thermotogati</taxon>
        <taxon>Deinococcota</taxon>
        <taxon>Deinococci</taxon>
        <taxon>Deinococcales</taxon>
        <taxon>Deinococcaceae</taxon>
        <taxon>Deinococcus</taxon>
    </lineage>
</organism>
<sequence>MRRLLLPLSVALLASAVAQSSIPATPLTPSTPVRQSPTVPTASTLSLAPVTLAAPVGTVREYRGNEVTRVTFTGGDFVLTGVPEAEAKDAQAQFLAALKSRSGETVQPFKQFVKVLPAAGTPGKLLYTSLLTEAGEEPLTLRSVRTLGASDTLTFQPDESPANADPLAGILGNLNTLLAALHADLLANFDPAAFGILGKPLTPGAVFTRTKTLKPSNPLAGLGTGNRETQAISVEQQLRFEGVQNGLLVFSRAARIVQNQQIVTGQSANLTTTLNSYTLSGELRVRPDGLPVSATRTESYAAEVKGKLTAPEGQDAGEANFSLQLGGTSMLTLTPVR</sequence>
<accession>A0ABV6AT84</accession>
<keyword evidence="3" id="KW-1185">Reference proteome</keyword>
<reference evidence="2 3" key="1">
    <citation type="submission" date="2024-09" db="EMBL/GenBank/DDBJ databases">
        <authorList>
            <person name="Sun Q."/>
            <person name="Mori K."/>
        </authorList>
    </citation>
    <scope>NUCLEOTIDE SEQUENCE [LARGE SCALE GENOMIC DNA]</scope>
    <source>
        <strain evidence="2 3">JCM 13503</strain>
    </source>
</reference>
<comment type="caution">
    <text evidence="2">The sequence shown here is derived from an EMBL/GenBank/DDBJ whole genome shotgun (WGS) entry which is preliminary data.</text>
</comment>
<dbReference type="RefSeq" id="WP_380004914.1">
    <property type="nucleotide sequence ID" value="NZ_JBHLYR010000008.1"/>
</dbReference>
<name>A0ABV6AT84_9DEIO</name>
<evidence type="ECO:0000256" key="1">
    <source>
        <dbReference type="SAM" id="SignalP"/>
    </source>
</evidence>
<dbReference type="Proteomes" id="UP001589733">
    <property type="component" value="Unassembled WGS sequence"/>
</dbReference>
<evidence type="ECO:0000313" key="2">
    <source>
        <dbReference type="EMBL" id="MFB9990718.1"/>
    </source>
</evidence>
<gene>
    <name evidence="2" type="ORF">ACFFLM_01770</name>
</gene>
<dbReference type="EMBL" id="JBHLYR010000008">
    <property type="protein sequence ID" value="MFB9990718.1"/>
    <property type="molecule type" value="Genomic_DNA"/>
</dbReference>